<reference evidence="1" key="1">
    <citation type="submission" date="2020-05" db="EMBL/GenBank/DDBJ databases">
        <authorList>
            <person name="Chiriac C."/>
            <person name="Salcher M."/>
            <person name="Ghai R."/>
            <person name="Kavagutti S V."/>
        </authorList>
    </citation>
    <scope>NUCLEOTIDE SEQUENCE</scope>
</reference>
<dbReference type="AlphaFoldDB" id="A0A6J6GEH3"/>
<protein>
    <submittedName>
        <fullName evidence="1">Unannotated protein</fullName>
    </submittedName>
</protein>
<sequence>MGTTISTEKVFRRRQKVVAAVDMPGVPVGTFGKVWFVSGITWIRYHVAFENGEEIANVDAAQLVDRKAWTADHAKIELAERQAAQAVERDERRAELLANLADGPAGH</sequence>
<evidence type="ECO:0000313" key="1">
    <source>
        <dbReference type="EMBL" id="CAB4599686.1"/>
    </source>
</evidence>
<dbReference type="EMBL" id="CAEZUP010000007">
    <property type="protein sequence ID" value="CAB4599686.1"/>
    <property type="molecule type" value="Genomic_DNA"/>
</dbReference>
<proteinExistence type="predicted"/>
<accession>A0A6J6GEH3</accession>
<gene>
    <name evidence="1" type="ORF">UFOPK1835_00302</name>
</gene>
<name>A0A6J6GEH3_9ZZZZ</name>
<organism evidence="1">
    <name type="scientific">freshwater metagenome</name>
    <dbReference type="NCBI Taxonomy" id="449393"/>
    <lineage>
        <taxon>unclassified sequences</taxon>
        <taxon>metagenomes</taxon>
        <taxon>ecological metagenomes</taxon>
    </lineage>
</organism>